<evidence type="ECO:0000256" key="2">
    <source>
        <dbReference type="ARBA" id="ARBA00023125"/>
    </source>
</evidence>
<dbReference type="InterPro" id="IPR025996">
    <property type="entry name" value="MT1864/Rv1816-like_C"/>
</dbReference>
<dbReference type="InterPro" id="IPR009057">
    <property type="entry name" value="Homeodomain-like_sf"/>
</dbReference>
<keyword evidence="3" id="KW-0804">Transcription</keyword>
<dbReference type="SUPFAM" id="SSF46689">
    <property type="entry name" value="Homeodomain-like"/>
    <property type="match status" value="1"/>
</dbReference>
<dbReference type="Gene3D" id="1.10.357.10">
    <property type="entry name" value="Tetracycline Repressor, domain 2"/>
    <property type="match status" value="1"/>
</dbReference>
<protein>
    <submittedName>
        <fullName evidence="5">Unannotated protein</fullName>
    </submittedName>
</protein>
<reference evidence="5" key="1">
    <citation type="submission" date="2020-05" db="EMBL/GenBank/DDBJ databases">
        <authorList>
            <person name="Chiriac C."/>
            <person name="Salcher M."/>
            <person name="Ghai R."/>
            <person name="Kavagutti S V."/>
        </authorList>
    </citation>
    <scope>NUCLEOTIDE SEQUENCE</scope>
</reference>
<keyword evidence="2" id="KW-0238">DNA-binding</keyword>
<dbReference type="Pfam" id="PF13305">
    <property type="entry name" value="TetR_C_33"/>
    <property type="match status" value="1"/>
</dbReference>
<dbReference type="GO" id="GO:0003700">
    <property type="term" value="F:DNA-binding transcription factor activity"/>
    <property type="evidence" value="ECO:0007669"/>
    <property type="project" value="TreeGrafter"/>
</dbReference>
<dbReference type="SUPFAM" id="SSF48498">
    <property type="entry name" value="Tetracyclin repressor-like, C-terminal domain"/>
    <property type="match status" value="1"/>
</dbReference>
<dbReference type="AlphaFoldDB" id="A0A6J7GUI9"/>
<dbReference type="EMBL" id="CAFBMS010000007">
    <property type="protein sequence ID" value="CAB4910478.1"/>
    <property type="molecule type" value="Genomic_DNA"/>
</dbReference>
<evidence type="ECO:0000259" key="4">
    <source>
        <dbReference type="PROSITE" id="PS50977"/>
    </source>
</evidence>
<evidence type="ECO:0000313" key="5">
    <source>
        <dbReference type="EMBL" id="CAB4910478.1"/>
    </source>
</evidence>
<accession>A0A6J7GUI9</accession>
<dbReference type="PANTHER" id="PTHR30055:SF226">
    <property type="entry name" value="HTH-TYPE TRANSCRIPTIONAL REGULATOR PKSA"/>
    <property type="match status" value="1"/>
</dbReference>
<organism evidence="5">
    <name type="scientific">freshwater metagenome</name>
    <dbReference type="NCBI Taxonomy" id="449393"/>
    <lineage>
        <taxon>unclassified sequences</taxon>
        <taxon>metagenomes</taxon>
        <taxon>ecological metagenomes</taxon>
    </lineage>
</organism>
<dbReference type="PANTHER" id="PTHR30055">
    <property type="entry name" value="HTH-TYPE TRANSCRIPTIONAL REGULATOR RUTR"/>
    <property type="match status" value="1"/>
</dbReference>
<feature type="domain" description="HTH tetR-type" evidence="4">
    <location>
        <begin position="13"/>
        <end position="73"/>
    </location>
</feature>
<dbReference type="InterPro" id="IPR050109">
    <property type="entry name" value="HTH-type_TetR-like_transc_reg"/>
</dbReference>
<evidence type="ECO:0000256" key="3">
    <source>
        <dbReference type="ARBA" id="ARBA00023163"/>
    </source>
</evidence>
<dbReference type="PRINTS" id="PR00455">
    <property type="entry name" value="HTHTETR"/>
</dbReference>
<gene>
    <name evidence="5" type="ORF">UFOPK3614_00236</name>
</gene>
<dbReference type="InterPro" id="IPR001647">
    <property type="entry name" value="HTH_TetR"/>
</dbReference>
<dbReference type="Pfam" id="PF00440">
    <property type="entry name" value="TetR_N"/>
    <property type="match status" value="1"/>
</dbReference>
<keyword evidence="1" id="KW-0805">Transcription regulation</keyword>
<dbReference type="GO" id="GO:0000976">
    <property type="term" value="F:transcription cis-regulatory region binding"/>
    <property type="evidence" value="ECO:0007669"/>
    <property type="project" value="TreeGrafter"/>
</dbReference>
<evidence type="ECO:0000256" key="1">
    <source>
        <dbReference type="ARBA" id="ARBA00023015"/>
    </source>
</evidence>
<dbReference type="PROSITE" id="PS50977">
    <property type="entry name" value="HTH_TETR_2"/>
    <property type="match status" value="1"/>
</dbReference>
<dbReference type="InterPro" id="IPR036271">
    <property type="entry name" value="Tet_transcr_reg_TetR-rel_C_sf"/>
</dbReference>
<sequence length="202" mass="22878">MTTARARSHYHHGDLESALISTARKLVKQNGAEHLSLRQVSQEIGVSPSAAYHYFPDRDALLTGLGFSLFEELADFQEKEIAKIPGSSARAARERFRVLGRTYFHWANREPHLFNLMFSDFCSVENGVHNQREESRAFINLTKCLDELYEFDLISTKMRPYGELLSWSVVHGATSLIIGGHLEIENFESALDAVEHALGIKR</sequence>
<name>A0A6J7GUI9_9ZZZZ</name>
<proteinExistence type="predicted"/>